<dbReference type="PRINTS" id="PR00502">
    <property type="entry name" value="NUDIXFAMILY"/>
</dbReference>
<dbReference type="InterPro" id="IPR000086">
    <property type="entry name" value="NUDIX_hydrolase_dom"/>
</dbReference>
<comment type="caution">
    <text evidence="4">The sequence shown here is derived from an EMBL/GenBank/DDBJ whole genome shotgun (WGS) entry which is preliminary data.</text>
</comment>
<gene>
    <name evidence="4" type="ORF">FLB61_00460</name>
</gene>
<evidence type="ECO:0000259" key="3">
    <source>
        <dbReference type="PROSITE" id="PS51462"/>
    </source>
</evidence>
<organism evidence="4 5">
    <name type="scientific">Sellimonas caecigallum</name>
    <dbReference type="NCBI Taxonomy" id="2592333"/>
    <lineage>
        <taxon>Bacteria</taxon>
        <taxon>Bacillati</taxon>
        <taxon>Bacillota</taxon>
        <taxon>Clostridia</taxon>
        <taxon>Lachnospirales</taxon>
        <taxon>Lachnospiraceae</taxon>
        <taxon>Sellimonas</taxon>
    </lineage>
</organism>
<sequence length="245" mass="28106">MPAFFDEIEPFLGDGSKNEAGETLEEFLEKYDPYKYRNPCSTVDMVVFSYSGEMASRMDQMKVLLIKRKNHPSIGTWAMPGGFVNLRENLEDAAKRELYEETGVKGIRAEQIGAFGDVKRDPRARVITSAYMSVVREQDITVCAGDDAKEAAWFRIAVQKKKEEDEADLFTLFLENEEFDIHMQPVVRMRSKGDLIRERTWEILDACGTASDHAVIILQAYLTLEERLGTLEIEKKRRNNTDEME</sequence>
<keyword evidence="5" id="KW-1185">Reference proteome</keyword>
<dbReference type="SUPFAM" id="SSF55811">
    <property type="entry name" value="Nudix"/>
    <property type="match status" value="1"/>
</dbReference>
<dbReference type="Pfam" id="PF00293">
    <property type="entry name" value="NUDIX"/>
    <property type="match status" value="1"/>
</dbReference>
<dbReference type="InterPro" id="IPR020084">
    <property type="entry name" value="NUDIX_hydrolase_CS"/>
</dbReference>
<dbReference type="InterPro" id="IPR015797">
    <property type="entry name" value="NUDIX_hydrolase-like_dom_sf"/>
</dbReference>
<dbReference type="PANTHER" id="PTHR43736:SF4">
    <property type="entry name" value="SLR1690 PROTEIN"/>
    <property type="match status" value="1"/>
</dbReference>
<keyword evidence="1 2" id="KW-0378">Hydrolase</keyword>
<dbReference type="Gene3D" id="3.90.79.10">
    <property type="entry name" value="Nucleoside Triphosphate Pyrophosphohydrolase"/>
    <property type="match status" value="1"/>
</dbReference>
<dbReference type="GO" id="GO:0016787">
    <property type="term" value="F:hydrolase activity"/>
    <property type="evidence" value="ECO:0007669"/>
    <property type="project" value="UniProtKB-KW"/>
</dbReference>
<reference evidence="4 5" key="1">
    <citation type="journal article" date="2020" name="New Microbes New Infect">
        <title>Sellimonas caecigallum sp. nov., description and genome sequence of a new member of the Sellimonas genus isolated from the cecum of feral chicken.</title>
        <authorList>
            <person name="Wongkuna S."/>
            <person name="Ghimire S."/>
            <person name="Antony L."/>
            <person name="Chankhamhaengdecha S."/>
            <person name="Janvilisri T."/>
            <person name="Scaria J."/>
        </authorList>
    </citation>
    <scope>NUCLEOTIDE SEQUENCE [LARGE SCALE GENOMIC DNA]</scope>
    <source>
        <strain evidence="4 5">SW451</strain>
    </source>
</reference>
<dbReference type="PROSITE" id="PS51462">
    <property type="entry name" value="NUDIX"/>
    <property type="match status" value="1"/>
</dbReference>
<evidence type="ECO:0000256" key="2">
    <source>
        <dbReference type="RuleBase" id="RU003476"/>
    </source>
</evidence>
<accession>A0ABS7L3I5</accession>
<dbReference type="PROSITE" id="PS00893">
    <property type="entry name" value="NUDIX_BOX"/>
    <property type="match status" value="1"/>
</dbReference>
<evidence type="ECO:0000313" key="5">
    <source>
        <dbReference type="Proteomes" id="UP000779049"/>
    </source>
</evidence>
<evidence type="ECO:0000313" key="4">
    <source>
        <dbReference type="EMBL" id="MBY0757590.1"/>
    </source>
</evidence>
<dbReference type="PANTHER" id="PTHR43736">
    <property type="entry name" value="ADP-RIBOSE PYROPHOSPHATASE"/>
    <property type="match status" value="1"/>
</dbReference>
<dbReference type="Proteomes" id="UP000779049">
    <property type="component" value="Unassembled WGS sequence"/>
</dbReference>
<proteinExistence type="inferred from homology"/>
<evidence type="ECO:0000256" key="1">
    <source>
        <dbReference type="ARBA" id="ARBA00022801"/>
    </source>
</evidence>
<comment type="similarity">
    <text evidence="2">Belongs to the Nudix hydrolase family.</text>
</comment>
<dbReference type="CDD" id="cd18873">
    <property type="entry name" value="NUDIX_NadM_like"/>
    <property type="match status" value="1"/>
</dbReference>
<dbReference type="RefSeq" id="WP_221919120.1">
    <property type="nucleotide sequence ID" value="NZ_CP173660.1"/>
</dbReference>
<name>A0ABS7L3I5_9FIRM</name>
<dbReference type="EMBL" id="VIRV01000001">
    <property type="protein sequence ID" value="MBY0757590.1"/>
    <property type="molecule type" value="Genomic_DNA"/>
</dbReference>
<protein>
    <submittedName>
        <fullName evidence="4">NUDIX hydrolase</fullName>
    </submittedName>
</protein>
<dbReference type="InterPro" id="IPR020476">
    <property type="entry name" value="Nudix_hydrolase"/>
</dbReference>
<feature type="domain" description="Nudix hydrolase" evidence="3">
    <location>
        <begin position="38"/>
        <end position="176"/>
    </location>
</feature>